<evidence type="ECO:0000256" key="4">
    <source>
        <dbReference type="SAM" id="SignalP"/>
    </source>
</evidence>
<dbReference type="PANTHER" id="PTHR30158">
    <property type="entry name" value="ACRA/E-RELATED COMPONENT OF DRUG EFFLUX TRANSPORTER"/>
    <property type="match status" value="1"/>
</dbReference>
<dbReference type="RefSeq" id="WP_068401186.1">
    <property type="nucleotide sequence ID" value="NZ_CP014504.1"/>
</dbReference>
<dbReference type="Pfam" id="PF25967">
    <property type="entry name" value="RND-MFP_C"/>
    <property type="match status" value="1"/>
</dbReference>
<dbReference type="AlphaFoldDB" id="A0A127VDM7"/>
<dbReference type="GO" id="GO:0030313">
    <property type="term" value="C:cell envelope"/>
    <property type="evidence" value="ECO:0007669"/>
    <property type="project" value="UniProtKB-SubCell"/>
</dbReference>
<dbReference type="Gene3D" id="2.40.50.100">
    <property type="match status" value="1"/>
</dbReference>
<dbReference type="PROSITE" id="PS51257">
    <property type="entry name" value="PROKAR_LIPOPROTEIN"/>
    <property type="match status" value="1"/>
</dbReference>
<gene>
    <name evidence="8" type="ORF">AY601_2430</name>
</gene>
<dbReference type="KEGG" id="pcm:AY601_2430"/>
<name>A0A127VDM7_9SPHI</name>
<feature type="coiled-coil region" evidence="3">
    <location>
        <begin position="137"/>
        <end position="164"/>
    </location>
</feature>
<reference evidence="8 9" key="1">
    <citation type="submission" date="2016-03" db="EMBL/GenBank/DDBJ databases">
        <title>Complete genome sequence of Pedobacter cryoconitis PAMC 27485.</title>
        <authorList>
            <person name="Lee J."/>
            <person name="Kim O.-S."/>
        </authorList>
    </citation>
    <scope>NUCLEOTIDE SEQUENCE [LARGE SCALE GENOMIC DNA]</scope>
    <source>
        <strain evidence="8 9">PAMC 27485</strain>
    </source>
</reference>
<dbReference type="PATRIC" id="fig|188932.3.peg.2540"/>
<feature type="domain" description="Multidrug resistance protein MdtA-like C-terminal permuted SH3" evidence="7">
    <location>
        <begin position="299"/>
        <end position="359"/>
    </location>
</feature>
<dbReference type="EMBL" id="CP014504">
    <property type="protein sequence ID" value="AMP99321.1"/>
    <property type="molecule type" value="Genomic_DNA"/>
</dbReference>
<feature type="signal peptide" evidence="4">
    <location>
        <begin position="1"/>
        <end position="22"/>
    </location>
</feature>
<evidence type="ECO:0000259" key="6">
    <source>
        <dbReference type="Pfam" id="PF25944"/>
    </source>
</evidence>
<feature type="domain" description="Multidrug resistance protein MdtA-like barrel-sandwich hybrid" evidence="5">
    <location>
        <begin position="59"/>
        <end position="200"/>
    </location>
</feature>
<evidence type="ECO:0000256" key="2">
    <source>
        <dbReference type="ARBA" id="ARBA00009477"/>
    </source>
</evidence>
<dbReference type="InterPro" id="IPR058627">
    <property type="entry name" value="MdtA-like_C"/>
</dbReference>
<keyword evidence="3" id="KW-0175">Coiled coil</keyword>
<sequence length="375" mass="40825" precursor="true">MKTTLIYSCLSACLILSSCGNSKNPQQQENIQEFPVLSLTPQKADLFAEYPTTLQGEQTVEIRSKVDGYIEQVYVSEGTIVSKGQPLFKIDANSFQQEMNNKNAAVLAAAANLETASIQTQRTKVLVEKKIVNSFELTSAKNAEQVKKAELNQAKAELSAAKSKLAYTHIVSPINGVVGSLPYKIGTLVSSTSETALTTIANTKQIYAYFSLSQQQLGAFLKQYDGQKVNEKFKHMPQVSLLMQDGEIYSTKGKIETLSGVLNASTGAANFKAVFPNPEGKLWSGASATIRIPTQLNHAIMVPKSTTFELQGKYFVFKVDQKNIVHHTAIEIMEAVTDKNYVVTKGLAAGDQIVTEGLGNLKDGMKIKPNPSTSK</sequence>
<evidence type="ECO:0000313" key="8">
    <source>
        <dbReference type="EMBL" id="AMP99321.1"/>
    </source>
</evidence>
<evidence type="ECO:0000259" key="7">
    <source>
        <dbReference type="Pfam" id="PF25967"/>
    </source>
</evidence>
<keyword evidence="4" id="KW-0732">Signal</keyword>
<dbReference type="Proteomes" id="UP000071561">
    <property type="component" value="Chromosome"/>
</dbReference>
<dbReference type="InterPro" id="IPR006143">
    <property type="entry name" value="RND_pump_MFP"/>
</dbReference>
<evidence type="ECO:0000259" key="5">
    <source>
        <dbReference type="Pfam" id="PF25917"/>
    </source>
</evidence>
<evidence type="ECO:0000256" key="3">
    <source>
        <dbReference type="SAM" id="Coils"/>
    </source>
</evidence>
<dbReference type="PANTHER" id="PTHR30158:SF23">
    <property type="entry name" value="MULTIDRUG RESISTANCE PROTEIN MEXA"/>
    <property type="match status" value="1"/>
</dbReference>
<dbReference type="NCBIfam" id="TIGR01730">
    <property type="entry name" value="RND_mfp"/>
    <property type="match status" value="1"/>
</dbReference>
<feature type="chain" id="PRO_5007280436" evidence="4">
    <location>
        <begin position="23"/>
        <end position="375"/>
    </location>
</feature>
<dbReference type="GO" id="GO:0046677">
    <property type="term" value="P:response to antibiotic"/>
    <property type="evidence" value="ECO:0007669"/>
    <property type="project" value="TreeGrafter"/>
</dbReference>
<comment type="subcellular location">
    <subcellularLocation>
        <location evidence="1">Cell envelope</location>
    </subcellularLocation>
</comment>
<feature type="domain" description="Multidrug resistance protein MdtA-like beta-barrel" evidence="6">
    <location>
        <begin position="210"/>
        <end position="293"/>
    </location>
</feature>
<accession>A0A127VDM7</accession>
<dbReference type="InterPro" id="IPR058625">
    <property type="entry name" value="MdtA-like_BSH"/>
</dbReference>
<evidence type="ECO:0000313" key="9">
    <source>
        <dbReference type="Proteomes" id="UP000071561"/>
    </source>
</evidence>
<comment type="similarity">
    <text evidence="2">Belongs to the membrane fusion protein (MFP) (TC 8.A.1) family.</text>
</comment>
<dbReference type="Gene3D" id="2.40.30.170">
    <property type="match status" value="1"/>
</dbReference>
<dbReference type="Pfam" id="PF25917">
    <property type="entry name" value="BSH_RND"/>
    <property type="match status" value="1"/>
</dbReference>
<dbReference type="Gene3D" id="1.10.287.470">
    <property type="entry name" value="Helix hairpin bin"/>
    <property type="match status" value="1"/>
</dbReference>
<dbReference type="GO" id="GO:0005886">
    <property type="term" value="C:plasma membrane"/>
    <property type="evidence" value="ECO:0007669"/>
    <property type="project" value="TreeGrafter"/>
</dbReference>
<evidence type="ECO:0000256" key="1">
    <source>
        <dbReference type="ARBA" id="ARBA00004196"/>
    </source>
</evidence>
<dbReference type="InterPro" id="IPR058626">
    <property type="entry name" value="MdtA-like_b-barrel"/>
</dbReference>
<keyword evidence="9" id="KW-1185">Reference proteome</keyword>
<dbReference type="GO" id="GO:0022857">
    <property type="term" value="F:transmembrane transporter activity"/>
    <property type="evidence" value="ECO:0007669"/>
    <property type="project" value="InterPro"/>
</dbReference>
<organism evidence="8 9">
    <name type="scientific">Pedobacter cryoconitis</name>
    <dbReference type="NCBI Taxonomy" id="188932"/>
    <lineage>
        <taxon>Bacteria</taxon>
        <taxon>Pseudomonadati</taxon>
        <taxon>Bacteroidota</taxon>
        <taxon>Sphingobacteriia</taxon>
        <taxon>Sphingobacteriales</taxon>
        <taxon>Sphingobacteriaceae</taxon>
        <taxon>Pedobacter</taxon>
    </lineage>
</organism>
<dbReference type="Pfam" id="PF25944">
    <property type="entry name" value="Beta-barrel_RND"/>
    <property type="match status" value="1"/>
</dbReference>
<dbReference type="SUPFAM" id="SSF111369">
    <property type="entry name" value="HlyD-like secretion proteins"/>
    <property type="match status" value="1"/>
</dbReference>
<protein>
    <submittedName>
        <fullName evidence="8">Uncharacterized protein</fullName>
    </submittedName>
</protein>
<proteinExistence type="inferred from homology"/>
<dbReference type="Gene3D" id="2.40.420.20">
    <property type="match status" value="1"/>
</dbReference>